<dbReference type="InterPro" id="IPR042769">
    <property type="entry name" value="SPATA6_fam"/>
</dbReference>
<dbReference type="EMBL" id="JBJKFK010003354">
    <property type="protein sequence ID" value="KAL3309987.1"/>
    <property type="molecule type" value="Genomic_DNA"/>
</dbReference>
<proteinExistence type="inferred from homology"/>
<dbReference type="Pfam" id="PF14909">
    <property type="entry name" value="SPATA6"/>
    <property type="match status" value="1"/>
</dbReference>
<keyword evidence="2" id="KW-0597">Phosphoprotein</keyword>
<evidence type="ECO:0000259" key="3">
    <source>
        <dbReference type="Pfam" id="PF14909"/>
    </source>
</evidence>
<dbReference type="InterPro" id="IPR032732">
    <property type="entry name" value="SPATA6_N"/>
</dbReference>
<sequence length="229" mass="26241">MPTYRFEAEVTISSLHSPGTWLTNRDDVYLSIEAFNIVKRTRLSEAIFPIILHERFSFERTFFSALCPREVCELLEDIPVTIELRQVTDVYLGGTLLAYFDTNARDLFAPCPSLCAKTETDRELLMRRTIDFPGISPRLEFSTYSVIRGFPPYNHACCVSYPFSCQLSHRPMTCAAPARPHPCEFEILQVLFRRHRCCLPHEPNYTKPTVTSALRARPRSSVGFIDHGS</sequence>
<evidence type="ECO:0000313" key="4">
    <source>
        <dbReference type="EMBL" id="KAL3309987.1"/>
    </source>
</evidence>
<dbReference type="Proteomes" id="UP001626550">
    <property type="component" value="Unassembled WGS sequence"/>
</dbReference>
<evidence type="ECO:0000313" key="5">
    <source>
        <dbReference type="Proteomes" id="UP001626550"/>
    </source>
</evidence>
<dbReference type="PANTHER" id="PTHR16435">
    <property type="entry name" value="SPERMATOGENESIS-ASSOCIATED PROTEIN 6 SPATA6"/>
    <property type="match status" value="1"/>
</dbReference>
<evidence type="ECO:0000256" key="2">
    <source>
        <dbReference type="ARBA" id="ARBA00022553"/>
    </source>
</evidence>
<gene>
    <name evidence="4" type="ORF">Ciccas_011452</name>
</gene>
<evidence type="ECO:0000256" key="1">
    <source>
        <dbReference type="ARBA" id="ARBA00006215"/>
    </source>
</evidence>
<organism evidence="4 5">
    <name type="scientific">Cichlidogyrus casuarinus</name>
    <dbReference type="NCBI Taxonomy" id="1844966"/>
    <lineage>
        <taxon>Eukaryota</taxon>
        <taxon>Metazoa</taxon>
        <taxon>Spiralia</taxon>
        <taxon>Lophotrochozoa</taxon>
        <taxon>Platyhelminthes</taxon>
        <taxon>Monogenea</taxon>
        <taxon>Monopisthocotylea</taxon>
        <taxon>Dactylogyridea</taxon>
        <taxon>Ancyrocephalidae</taxon>
        <taxon>Cichlidogyrus</taxon>
    </lineage>
</organism>
<name>A0ABD2PTA1_9PLAT</name>
<protein>
    <recommendedName>
        <fullName evidence="3">Spermatogenesis-associated protein 6 N-terminal domain-containing protein</fullName>
    </recommendedName>
</protein>
<comment type="similarity">
    <text evidence="1">Belongs to the SPATA6 family.</text>
</comment>
<reference evidence="4 5" key="1">
    <citation type="submission" date="2024-11" db="EMBL/GenBank/DDBJ databases">
        <title>Adaptive evolution of stress response genes in parasites aligns with host niche diversity.</title>
        <authorList>
            <person name="Hahn C."/>
            <person name="Resl P."/>
        </authorList>
    </citation>
    <scope>NUCLEOTIDE SEQUENCE [LARGE SCALE GENOMIC DNA]</scope>
    <source>
        <strain evidence="4">EGGRZ-B1_66</strain>
        <tissue evidence="4">Body</tissue>
    </source>
</reference>
<accession>A0ABD2PTA1</accession>
<dbReference type="AlphaFoldDB" id="A0ABD2PTA1"/>
<feature type="domain" description="Spermatogenesis-associated protein 6 N-terminal" evidence="3">
    <location>
        <begin position="9"/>
        <end position="147"/>
    </location>
</feature>
<comment type="caution">
    <text evidence="4">The sequence shown here is derived from an EMBL/GenBank/DDBJ whole genome shotgun (WGS) entry which is preliminary data.</text>
</comment>
<dbReference type="PANTHER" id="PTHR16435:SF6">
    <property type="entry name" value="IP09370P"/>
    <property type="match status" value="1"/>
</dbReference>
<keyword evidence="5" id="KW-1185">Reference proteome</keyword>